<sequence length="66" mass="6640">MASPVPTHTASTAAISPATAFVTINTRRRRSRSAIAEPIGPTIAPGTNPAAATTADHDAFPVVSAT</sequence>
<name>A0A6J6F8G4_9ZZZZ</name>
<feature type="region of interest" description="Disordered" evidence="1">
    <location>
        <begin position="29"/>
        <end position="66"/>
    </location>
</feature>
<dbReference type="AlphaFoldDB" id="A0A6J6F8G4"/>
<organism evidence="2">
    <name type="scientific">freshwater metagenome</name>
    <dbReference type="NCBI Taxonomy" id="449393"/>
    <lineage>
        <taxon>unclassified sequences</taxon>
        <taxon>metagenomes</taxon>
        <taxon>ecological metagenomes</taxon>
    </lineage>
</organism>
<reference evidence="2" key="1">
    <citation type="submission" date="2020-05" db="EMBL/GenBank/DDBJ databases">
        <authorList>
            <person name="Chiriac C."/>
            <person name="Salcher M."/>
            <person name="Ghai R."/>
            <person name="Kavagutti S V."/>
        </authorList>
    </citation>
    <scope>NUCLEOTIDE SEQUENCE</scope>
</reference>
<proteinExistence type="predicted"/>
<dbReference type="EMBL" id="CAEZSR010000168">
    <property type="protein sequence ID" value="CAB4583383.1"/>
    <property type="molecule type" value="Genomic_DNA"/>
</dbReference>
<feature type="compositionally biased region" description="Low complexity" evidence="1">
    <location>
        <begin position="41"/>
        <end position="54"/>
    </location>
</feature>
<evidence type="ECO:0000313" key="2">
    <source>
        <dbReference type="EMBL" id="CAB4583383.1"/>
    </source>
</evidence>
<protein>
    <submittedName>
        <fullName evidence="2">Unannotated protein</fullName>
    </submittedName>
</protein>
<evidence type="ECO:0000256" key="1">
    <source>
        <dbReference type="SAM" id="MobiDB-lite"/>
    </source>
</evidence>
<accession>A0A6J6F8G4</accession>
<gene>
    <name evidence="2" type="ORF">UFOPK1493_03240</name>
</gene>